<feature type="transmembrane region" description="Helical" evidence="1">
    <location>
        <begin position="103"/>
        <end position="123"/>
    </location>
</feature>
<evidence type="ECO:0000313" key="2">
    <source>
        <dbReference type="EMBL" id="SNS89045.1"/>
    </source>
</evidence>
<proteinExistence type="predicted"/>
<dbReference type="AlphaFoldDB" id="A0A239I606"/>
<name>A0A239I606_9ACTN</name>
<keyword evidence="1" id="KW-1133">Transmembrane helix</keyword>
<sequence length="335" mass="35109">MICPHCEKSLLRKERPGNVCGKCGRRYALDPKTNAMGLNDLRVRRIVLRLTQGGQVPCTSGQLWYALSRTSLRNTRVEMGCAVVLAIAGVVAGLVGLGQGSVAFGAVGGVALLAASGFVVAKVKGVGRGRPRLARDAFRTGPLEEWKKVYGALPAGVVDDSRYPRPPAPADGVVLVCPDRSVAVFLDAAGLTARHGVTLTAVPAAPPGRGPVLVLHDAAADGLLLPHRVRTALPGRRVVDIGLPLGAVHGRDRAVPVRGDRPGADVMKALESTGEFSGEQLTWLARGWGFPLVGVPPARLLAAVSRAVERAGTQAAPQRRRAAALGFMTWPEEGP</sequence>
<dbReference type="RefSeq" id="WP_089225464.1">
    <property type="nucleotide sequence ID" value="NZ_FZOF01000010.1"/>
</dbReference>
<dbReference type="EMBL" id="FZOF01000010">
    <property type="protein sequence ID" value="SNS89045.1"/>
    <property type="molecule type" value="Genomic_DNA"/>
</dbReference>
<dbReference type="Proteomes" id="UP000198280">
    <property type="component" value="Unassembled WGS sequence"/>
</dbReference>
<keyword evidence="1" id="KW-0472">Membrane</keyword>
<dbReference type="OrthoDB" id="4524486at2"/>
<feature type="transmembrane region" description="Helical" evidence="1">
    <location>
        <begin position="77"/>
        <end position="97"/>
    </location>
</feature>
<organism evidence="2 3">
    <name type="scientific">Actinacidiphila glaucinigra</name>
    <dbReference type="NCBI Taxonomy" id="235986"/>
    <lineage>
        <taxon>Bacteria</taxon>
        <taxon>Bacillati</taxon>
        <taxon>Actinomycetota</taxon>
        <taxon>Actinomycetes</taxon>
        <taxon>Kitasatosporales</taxon>
        <taxon>Streptomycetaceae</taxon>
        <taxon>Actinacidiphila</taxon>
    </lineage>
</organism>
<reference evidence="2 3" key="1">
    <citation type="submission" date="2017-06" db="EMBL/GenBank/DDBJ databases">
        <authorList>
            <person name="Kim H.J."/>
            <person name="Triplett B.A."/>
        </authorList>
    </citation>
    <scope>NUCLEOTIDE SEQUENCE [LARGE SCALE GENOMIC DNA]</scope>
    <source>
        <strain evidence="2 3">CGMCC 4.1858</strain>
    </source>
</reference>
<gene>
    <name evidence="2" type="ORF">SAMN05216252_1103</name>
</gene>
<keyword evidence="1" id="KW-0812">Transmembrane</keyword>
<keyword evidence="3" id="KW-1185">Reference proteome</keyword>
<evidence type="ECO:0000256" key="1">
    <source>
        <dbReference type="SAM" id="Phobius"/>
    </source>
</evidence>
<protein>
    <submittedName>
        <fullName evidence="2">Uncharacterized protein</fullName>
    </submittedName>
</protein>
<evidence type="ECO:0000313" key="3">
    <source>
        <dbReference type="Proteomes" id="UP000198280"/>
    </source>
</evidence>
<accession>A0A239I606</accession>